<dbReference type="PANTHER" id="PTHR33086:SF59">
    <property type="entry name" value="EXPRESSED PROTEIN"/>
    <property type="match status" value="1"/>
</dbReference>
<dbReference type="STRING" id="888268.A0A1E5W464"/>
<dbReference type="OrthoDB" id="622835at2759"/>
<organism evidence="2 3">
    <name type="scientific">Dichanthelium oligosanthes</name>
    <dbReference type="NCBI Taxonomy" id="888268"/>
    <lineage>
        <taxon>Eukaryota</taxon>
        <taxon>Viridiplantae</taxon>
        <taxon>Streptophyta</taxon>
        <taxon>Embryophyta</taxon>
        <taxon>Tracheophyta</taxon>
        <taxon>Spermatophyta</taxon>
        <taxon>Magnoliopsida</taxon>
        <taxon>Liliopsida</taxon>
        <taxon>Poales</taxon>
        <taxon>Poaceae</taxon>
        <taxon>PACMAD clade</taxon>
        <taxon>Panicoideae</taxon>
        <taxon>Panicodae</taxon>
        <taxon>Paniceae</taxon>
        <taxon>Dichantheliinae</taxon>
        <taxon>Dichanthelium</taxon>
    </lineage>
</organism>
<dbReference type="AlphaFoldDB" id="A0A1E5W464"/>
<dbReference type="PANTHER" id="PTHR33086">
    <property type="entry name" value="OS05G0468200 PROTEIN-RELATED"/>
    <property type="match status" value="1"/>
</dbReference>
<reference evidence="2 3" key="1">
    <citation type="submission" date="2016-09" db="EMBL/GenBank/DDBJ databases">
        <title>The draft genome of Dichanthelium oligosanthes: A C3 panicoid grass species.</title>
        <authorList>
            <person name="Studer A.J."/>
            <person name="Schnable J.C."/>
            <person name="Brutnell T.P."/>
        </authorList>
    </citation>
    <scope>NUCLEOTIDE SEQUENCE [LARGE SCALE GENOMIC DNA]</scope>
    <source>
        <strain evidence="3">cv. Kellogg 1175</strain>
        <tissue evidence="2">Leaf</tissue>
    </source>
</reference>
<dbReference type="EMBL" id="LWDX02021803">
    <property type="protein sequence ID" value="OEL32212.1"/>
    <property type="molecule type" value="Genomic_DNA"/>
</dbReference>
<gene>
    <name evidence="2" type="ORF">BAE44_0006772</name>
</gene>
<dbReference type="InterPro" id="IPR011676">
    <property type="entry name" value="DUF1618"/>
</dbReference>
<proteinExistence type="predicted"/>
<feature type="domain" description="DUF1618" evidence="1">
    <location>
        <begin position="173"/>
        <end position="294"/>
    </location>
</feature>
<protein>
    <recommendedName>
        <fullName evidence="1">DUF1618 domain-containing protein</fullName>
    </recommendedName>
</protein>
<evidence type="ECO:0000313" key="2">
    <source>
        <dbReference type="EMBL" id="OEL32212.1"/>
    </source>
</evidence>
<evidence type="ECO:0000259" key="1">
    <source>
        <dbReference type="Pfam" id="PF07762"/>
    </source>
</evidence>
<name>A0A1E5W464_9POAL</name>
<comment type="caution">
    <text evidence="2">The sequence shown here is derived from an EMBL/GenBank/DDBJ whole genome shotgun (WGS) entry which is preliminary data.</text>
</comment>
<accession>A0A1E5W464</accession>
<keyword evidence="3" id="KW-1185">Reference proteome</keyword>
<dbReference type="Pfam" id="PF07762">
    <property type="entry name" value="DUF1618"/>
    <property type="match status" value="1"/>
</dbReference>
<dbReference type="Proteomes" id="UP000095767">
    <property type="component" value="Unassembled WGS sequence"/>
</dbReference>
<evidence type="ECO:0000313" key="3">
    <source>
        <dbReference type="Proteomes" id="UP000095767"/>
    </source>
</evidence>
<sequence length="477" mass="53808">MAPQWVVLSRSPCISRESPEGCGEPSEGCGISLELYAPPRTSQLVVFRSLVDRVVLAADPFGILLLSGSCNTDPPASPSYDLWDAVLPDSLSHIPAPERPANDTGVAGLVVVRGRSGHDHIMVAELSVCDTAATLRCFSTETAKWMHKNLRSSLIKCHWCSAYALSYKGRLWWVDLLQGLLACDPFADNPELHFVPLPGCYRLSLRDKEEGRRKGLSDDRCVSLSCGKLRLVVMNRRTRIKLWTLADYEAGKWSLDFDIPIDIIWAHQSYLDTRLPMERPKLAFVHPSNAHVVYFFLEHQLFAVDLQTKVTEAASNGRDDGGHVLAWELPPCLRIASSGPSPTEEWRSTFDFDSVADSFRGAYGHAFADMEFHCLSNMALAYLNRKKTEDNKFKLSDRLFLQIFLEDNIELKKYAHLNFYADTGSKKVLVFAEFYTDSVCDEERNEWALSSCKTLTRNYNGNALVQMFMHIIMHRNS</sequence>